<dbReference type="Gene3D" id="1.10.260.40">
    <property type="entry name" value="lambda repressor-like DNA-binding domains"/>
    <property type="match status" value="1"/>
</dbReference>
<dbReference type="RefSeq" id="WP_126548585.1">
    <property type="nucleotide sequence ID" value="NZ_BIFS01000001.1"/>
</dbReference>
<reference evidence="3" key="1">
    <citation type="submission" date="2018-12" db="EMBL/GenBank/DDBJ databases">
        <title>Tengunoibacter tsumagoiensis gen. nov., sp. nov., Dictyobacter kobayashii sp. nov., D. alpinus sp. nov., and D. joshuensis sp. nov. and description of Dictyobacteraceae fam. nov. within the order Ktedonobacterales isolated from Tengu-no-mugimeshi.</title>
        <authorList>
            <person name="Wang C.M."/>
            <person name="Zheng Y."/>
            <person name="Sakai Y."/>
            <person name="Toyoda A."/>
            <person name="Minakuchi Y."/>
            <person name="Abe K."/>
            <person name="Yokota A."/>
            <person name="Yabe S."/>
        </authorList>
    </citation>
    <scope>NUCLEOTIDE SEQUENCE [LARGE SCALE GENOMIC DNA]</scope>
    <source>
        <strain evidence="3">Uno11</strain>
    </source>
</reference>
<proteinExistence type="predicted"/>
<dbReference type="OrthoDB" id="164497at2"/>
<keyword evidence="3" id="KW-1185">Reference proteome</keyword>
<name>A0A402ACD9_9CHLR</name>
<dbReference type="Proteomes" id="UP000287188">
    <property type="component" value="Unassembled WGS sequence"/>
</dbReference>
<dbReference type="SUPFAM" id="SSF47413">
    <property type="entry name" value="lambda repressor-like DNA-binding domains"/>
    <property type="match status" value="1"/>
</dbReference>
<dbReference type="AlphaFoldDB" id="A0A402ACD9"/>
<sequence>MNNGEHPLVKERRQRNLTQKDLAARTRLSARTIWCAENSISISLDSRKRICTYLKKTAEELGLNASDPDKAWGQGAMEDSTIVGGSIVGQFDETKRDTLRMMAGLTAGAYLTGTREQPAEAKGANESVDLDMINDYTGALHKLFEKGESSYVLQQSQRWYDKLEPRQRQSQDIRLAELSMRLGMLMCAAQQYILPWYQRDQTVIHTYNHIEESIFQKFPLKGSLVSAYAQLLAKRGRHYRVLWQFDASIKECEHGLTLAKAADNFPLYTHFLCERAHIEVTCGNETGWLQKLEEARRGVLGNENQAKALNQIDYMQGEGYKRLAFHAQKTLSFATRERYANVALSRLNQWDGATIEIPSYESLVIQTSKAQCMIFTDPESALRLTDQLRKPAEQHFPTLLDKIYRVEFLAHQRLQTNKNAFLRTLHTSVYRAGKNVI</sequence>
<protein>
    <recommendedName>
        <fullName evidence="1">HTH cro/C1-type domain-containing protein</fullName>
    </recommendedName>
</protein>
<comment type="caution">
    <text evidence="2">The sequence shown here is derived from an EMBL/GenBank/DDBJ whole genome shotgun (WGS) entry which is preliminary data.</text>
</comment>
<gene>
    <name evidence="2" type="ORF">KDK_05480</name>
</gene>
<dbReference type="Pfam" id="PF13413">
    <property type="entry name" value="HTH_25"/>
    <property type="match status" value="1"/>
</dbReference>
<evidence type="ECO:0000313" key="2">
    <source>
        <dbReference type="EMBL" id="GCE16748.1"/>
    </source>
</evidence>
<dbReference type="InterPro" id="IPR001387">
    <property type="entry name" value="Cro/C1-type_HTH"/>
</dbReference>
<dbReference type="CDD" id="cd00093">
    <property type="entry name" value="HTH_XRE"/>
    <property type="match status" value="1"/>
</dbReference>
<dbReference type="EMBL" id="BIFS01000001">
    <property type="protein sequence ID" value="GCE16748.1"/>
    <property type="molecule type" value="Genomic_DNA"/>
</dbReference>
<feature type="domain" description="HTH cro/C1-type" evidence="1">
    <location>
        <begin position="8"/>
        <end position="61"/>
    </location>
</feature>
<evidence type="ECO:0000313" key="3">
    <source>
        <dbReference type="Proteomes" id="UP000287188"/>
    </source>
</evidence>
<dbReference type="InterPro" id="IPR010982">
    <property type="entry name" value="Lambda_DNA-bd_dom_sf"/>
</dbReference>
<dbReference type="PROSITE" id="PS50943">
    <property type="entry name" value="HTH_CROC1"/>
    <property type="match status" value="1"/>
</dbReference>
<organism evidence="2 3">
    <name type="scientific">Dictyobacter kobayashii</name>
    <dbReference type="NCBI Taxonomy" id="2014872"/>
    <lineage>
        <taxon>Bacteria</taxon>
        <taxon>Bacillati</taxon>
        <taxon>Chloroflexota</taxon>
        <taxon>Ktedonobacteria</taxon>
        <taxon>Ktedonobacterales</taxon>
        <taxon>Dictyobacteraceae</taxon>
        <taxon>Dictyobacter</taxon>
    </lineage>
</organism>
<accession>A0A402ACD9</accession>
<dbReference type="GO" id="GO:0003677">
    <property type="term" value="F:DNA binding"/>
    <property type="evidence" value="ECO:0007669"/>
    <property type="project" value="InterPro"/>
</dbReference>
<evidence type="ECO:0000259" key="1">
    <source>
        <dbReference type="PROSITE" id="PS50943"/>
    </source>
</evidence>